<accession>A0A917BG19</accession>
<keyword evidence="4" id="KW-1133">Transmembrane helix</keyword>
<keyword evidence="6" id="KW-1185">Reference proteome</keyword>
<feature type="transmembrane region" description="Helical" evidence="4">
    <location>
        <begin position="141"/>
        <end position="164"/>
    </location>
</feature>
<comment type="subcellular location">
    <subcellularLocation>
        <location evidence="1">Membrane</location>
    </subcellularLocation>
</comment>
<evidence type="ECO:0000313" key="6">
    <source>
        <dbReference type="Proteomes" id="UP000649179"/>
    </source>
</evidence>
<feature type="compositionally biased region" description="Polar residues" evidence="3">
    <location>
        <begin position="75"/>
        <end position="90"/>
    </location>
</feature>
<dbReference type="Proteomes" id="UP000649179">
    <property type="component" value="Unassembled WGS sequence"/>
</dbReference>
<keyword evidence="2 4" id="KW-0472">Membrane</keyword>
<evidence type="ECO:0000256" key="4">
    <source>
        <dbReference type="SAM" id="Phobius"/>
    </source>
</evidence>
<sequence>MRLRRSTAVMDDVSDEKNDPSEGGRAEGDDSAGGRAASASERVDPPAPDSQGGRAASASERVETRVPEAGAQGPEVSTSSLAELGSGSTTSDGGRAASDDAAGGRAASASERVETPAPDGGAQPPEVEPVETRDPKPGSRLSLATGILALVGLGAAILGGLSWYRAAHDDGIDTARTRDAALVAASSEIATLNTLDYRDVDAGLKSWLAATTGTLRDQLASAGADQKKLLADQKKVTTGKVVSAALTDLDADQGTATAIAAVEITVRGTTGEPTIKRNRFTANLTRVDGRWKLETLTQVPVDAS</sequence>
<evidence type="ECO:0000256" key="2">
    <source>
        <dbReference type="ARBA" id="ARBA00023136"/>
    </source>
</evidence>
<name>A0A917BG19_9ACTN</name>
<dbReference type="GO" id="GO:0016020">
    <property type="term" value="C:membrane"/>
    <property type="evidence" value="ECO:0007669"/>
    <property type="project" value="UniProtKB-SubCell"/>
</dbReference>
<evidence type="ECO:0000313" key="5">
    <source>
        <dbReference type="EMBL" id="GGF37462.1"/>
    </source>
</evidence>
<reference evidence="5" key="1">
    <citation type="journal article" date="2014" name="Int. J. Syst. Evol. Microbiol.">
        <title>Complete genome sequence of Corynebacterium casei LMG S-19264T (=DSM 44701T), isolated from a smear-ripened cheese.</title>
        <authorList>
            <consortium name="US DOE Joint Genome Institute (JGI-PGF)"/>
            <person name="Walter F."/>
            <person name="Albersmeier A."/>
            <person name="Kalinowski J."/>
            <person name="Ruckert C."/>
        </authorList>
    </citation>
    <scope>NUCLEOTIDE SEQUENCE</scope>
    <source>
        <strain evidence="5">CGMCC 1.16067</strain>
    </source>
</reference>
<reference evidence="5" key="2">
    <citation type="submission" date="2020-09" db="EMBL/GenBank/DDBJ databases">
        <authorList>
            <person name="Sun Q."/>
            <person name="Zhou Y."/>
        </authorList>
    </citation>
    <scope>NUCLEOTIDE SEQUENCE</scope>
    <source>
        <strain evidence="5">CGMCC 1.16067</strain>
    </source>
</reference>
<feature type="compositionally biased region" description="Basic and acidic residues" evidence="3">
    <location>
        <begin position="15"/>
        <end position="28"/>
    </location>
</feature>
<gene>
    <name evidence="5" type="ORF">GCM10011519_08770</name>
</gene>
<dbReference type="PANTHER" id="PTHR37042:SF4">
    <property type="entry name" value="OUTER MEMBRANE PROTEIN RV1973"/>
    <property type="match status" value="1"/>
</dbReference>
<dbReference type="PANTHER" id="PTHR37042">
    <property type="entry name" value="OUTER MEMBRANE PROTEIN RV1973"/>
    <property type="match status" value="1"/>
</dbReference>
<protein>
    <recommendedName>
        <fullName evidence="7">Mce-associated membrane protein</fullName>
    </recommendedName>
</protein>
<feature type="region of interest" description="Disordered" evidence="3">
    <location>
        <begin position="1"/>
        <end position="138"/>
    </location>
</feature>
<evidence type="ECO:0000256" key="3">
    <source>
        <dbReference type="SAM" id="MobiDB-lite"/>
    </source>
</evidence>
<evidence type="ECO:0008006" key="7">
    <source>
        <dbReference type="Google" id="ProtNLM"/>
    </source>
</evidence>
<feature type="compositionally biased region" description="Low complexity" evidence="3">
    <location>
        <begin position="91"/>
        <end position="110"/>
    </location>
</feature>
<dbReference type="InterPro" id="IPR032710">
    <property type="entry name" value="NTF2-like_dom_sf"/>
</dbReference>
<dbReference type="SUPFAM" id="SSF54427">
    <property type="entry name" value="NTF2-like"/>
    <property type="match status" value="1"/>
</dbReference>
<proteinExistence type="predicted"/>
<dbReference type="AlphaFoldDB" id="A0A917BG19"/>
<comment type="caution">
    <text evidence="5">The sequence shown here is derived from an EMBL/GenBank/DDBJ whole genome shotgun (WGS) entry which is preliminary data.</text>
</comment>
<evidence type="ECO:0000256" key="1">
    <source>
        <dbReference type="ARBA" id="ARBA00004370"/>
    </source>
</evidence>
<dbReference type="EMBL" id="BMKQ01000001">
    <property type="protein sequence ID" value="GGF37462.1"/>
    <property type="molecule type" value="Genomic_DNA"/>
</dbReference>
<organism evidence="5 6">
    <name type="scientific">Marmoricola endophyticus</name>
    <dbReference type="NCBI Taxonomy" id="2040280"/>
    <lineage>
        <taxon>Bacteria</taxon>
        <taxon>Bacillati</taxon>
        <taxon>Actinomycetota</taxon>
        <taxon>Actinomycetes</taxon>
        <taxon>Propionibacteriales</taxon>
        <taxon>Nocardioidaceae</taxon>
        <taxon>Marmoricola</taxon>
    </lineage>
</organism>
<keyword evidence="4" id="KW-0812">Transmembrane</keyword>